<dbReference type="EMBL" id="JAAIUW010000001">
    <property type="protein sequence ID" value="KAF7845225.1"/>
    <property type="molecule type" value="Genomic_DNA"/>
</dbReference>
<evidence type="ECO:0000313" key="5">
    <source>
        <dbReference type="Proteomes" id="UP000634136"/>
    </source>
</evidence>
<feature type="compositionally biased region" description="Acidic residues" evidence="1">
    <location>
        <begin position="149"/>
        <end position="162"/>
    </location>
</feature>
<feature type="compositionally biased region" description="Polar residues" evidence="1">
    <location>
        <begin position="174"/>
        <end position="185"/>
    </location>
</feature>
<gene>
    <name evidence="4" type="ORF">G2W53_002130</name>
</gene>
<dbReference type="Pfam" id="PF24053">
    <property type="entry name" value="DUF7356"/>
    <property type="match status" value="1"/>
</dbReference>
<feature type="domain" description="DUF7356" evidence="3">
    <location>
        <begin position="9"/>
        <end position="75"/>
    </location>
</feature>
<protein>
    <recommendedName>
        <fullName evidence="3">DUF7356 domain-containing protein</fullName>
    </recommendedName>
</protein>
<evidence type="ECO:0000256" key="1">
    <source>
        <dbReference type="SAM" id="MobiDB-lite"/>
    </source>
</evidence>
<reference evidence="4" key="1">
    <citation type="submission" date="2020-09" db="EMBL/GenBank/DDBJ databases">
        <title>Genome-Enabled Discovery of Anthraquinone Biosynthesis in Senna tora.</title>
        <authorList>
            <person name="Kang S.-H."/>
            <person name="Pandey R.P."/>
            <person name="Lee C.-M."/>
            <person name="Sim J.-S."/>
            <person name="Jeong J.-T."/>
            <person name="Choi B.-S."/>
            <person name="Jung M."/>
            <person name="Ginzburg D."/>
            <person name="Zhao K."/>
            <person name="Won S.Y."/>
            <person name="Oh T.-J."/>
            <person name="Yu Y."/>
            <person name="Kim N.-H."/>
            <person name="Lee O.R."/>
            <person name="Lee T.-H."/>
            <person name="Bashyal P."/>
            <person name="Kim T.-S."/>
            <person name="Lee W.-H."/>
            <person name="Kawkins C."/>
            <person name="Kim C.-K."/>
            <person name="Kim J.S."/>
            <person name="Ahn B.O."/>
            <person name="Rhee S.Y."/>
            <person name="Sohng J.K."/>
        </authorList>
    </citation>
    <scope>NUCLEOTIDE SEQUENCE</scope>
    <source>
        <tissue evidence="4">Leaf</tissue>
    </source>
</reference>
<evidence type="ECO:0000259" key="3">
    <source>
        <dbReference type="Pfam" id="PF24053"/>
    </source>
</evidence>
<keyword evidence="2" id="KW-0472">Membrane</keyword>
<name>A0A834XIS1_9FABA</name>
<accession>A0A834XIS1</accession>
<keyword evidence="2" id="KW-0812">Transmembrane</keyword>
<dbReference type="PANTHER" id="PTHR34200">
    <property type="entry name" value="DENTIN SIALOPHOSPHOPROTEIN-LIKE ISOFORM X1"/>
    <property type="match status" value="1"/>
</dbReference>
<sequence length="197" mass="21453">MLLNTKLPDPKYLVVIVQNGGDSVANVSLSMGRNIGDIEVAKHTNTKINISVTKDASTELTLNTGKGLCVLHMGTIVPEGGVFVRLPSYEKILTPVNGAYFLIVAVLIFGVTWACCKFRKKRQDNGVPYQELEMALPESASASNVEGAEGWDQDWDDNWDEEVAVKSPGRTHAGSISANGLTARSSNRDGWENDWDD</sequence>
<dbReference type="AlphaFoldDB" id="A0A834XIS1"/>
<keyword evidence="5" id="KW-1185">Reference proteome</keyword>
<keyword evidence="2" id="KW-1133">Transmembrane helix</keyword>
<proteinExistence type="predicted"/>
<feature type="transmembrane region" description="Helical" evidence="2">
    <location>
        <begin position="98"/>
        <end position="116"/>
    </location>
</feature>
<comment type="caution">
    <text evidence="4">The sequence shown here is derived from an EMBL/GenBank/DDBJ whole genome shotgun (WGS) entry which is preliminary data.</text>
</comment>
<dbReference type="Proteomes" id="UP000634136">
    <property type="component" value="Unassembled WGS sequence"/>
</dbReference>
<evidence type="ECO:0000256" key="2">
    <source>
        <dbReference type="SAM" id="Phobius"/>
    </source>
</evidence>
<feature type="region of interest" description="Disordered" evidence="1">
    <location>
        <begin position="138"/>
        <end position="197"/>
    </location>
</feature>
<evidence type="ECO:0000313" key="4">
    <source>
        <dbReference type="EMBL" id="KAF7845225.1"/>
    </source>
</evidence>
<organism evidence="4 5">
    <name type="scientific">Senna tora</name>
    <dbReference type="NCBI Taxonomy" id="362788"/>
    <lineage>
        <taxon>Eukaryota</taxon>
        <taxon>Viridiplantae</taxon>
        <taxon>Streptophyta</taxon>
        <taxon>Embryophyta</taxon>
        <taxon>Tracheophyta</taxon>
        <taxon>Spermatophyta</taxon>
        <taxon>Magnoliopsida</taxon>
        <taxon>eudicotyledons</taxon>
        <taxon>Gunneridae</taxon>
        <taxon>Pentapetalae</taxon>
        <taxon>rosids</taxon>
        <taxon>fabids</taxon>
        <taxon>Fabales</taxon>
        <taxon>Fabaceae</taxon>
        <taxon>Caesalpinioideae</taxon>
        <taxon>Cassia clade</taxon>
        <taxon>Senna</taxon>
    </lineage>
</organism>
<dbReference type="PANTHER" id="PTHR34200:SF2">
    <property type="entry name" value="TRANSMEMBRANE PROTEIN"/>
    <property type="match status" value="1"/>
</dbReference>
<dbReference type="OrthoDB" id="785602at2759"/>
<dbReference type="InterPro" id="IPR055780">
    <property type="entry name" value="DUF7356"/>
</dbReference>